<evidence type="ECO:0000256" key="1">
    <source>
        <dbReference type="SAM" id="MobiDB-lite"/>
    </source>
</evidence>
<accession>A0A699WYJ8</accession>
<dbReference type="AlphaFoldDB" id="A0A699WYJ8"/>
<proteinExistence type="predicted"/>
<evidence type="ECO:0000313" key="2">
    <source>
        <dbReference type="EMBL" id="GFD49634.1"/>
    </source>
</evidence>
<name>A0A699WYJ8_TANCI</name>
<protein>
    <submittedName>
        <fullName evidence="2">Uncharacterized protein</fullName>
    </submittedName>
</protein>
<comment type="caution">
    <text evidence="2">The sequence shown here is derived from an EMBL/GenBank/DDBJ whole genome shotgun (WGS) entry which is preliminary data.</text>
</comment>
<feature type="region of interest" description="Disordered" evidence="1">
    <location>
        <begin position="43"/>
        <end position="78"/>
    </location>
</feature>
<feature type="region of interest" description="Disordered" evidence="1">
    <location>
        <begin position="1"/>
        <end position="25"/>
    </location>
</feature>
<feature type="non-terminal residue" evidence="2">
    <location>
        <position position="1"/>
    </location>
</feature>
<organism evidence="2">
    <name type="scientific">Tanacetum cinerariifolium</name>
    <name type="common">Dalmatian daisy</name>
    <name type="synonym">Chrysanthemum cinerariifolium</name>
    <dbReference type="NCBI Taxonomy" id="118510"/>
    <lineage>
        <taxon>Eukaryota</taxon>
        <taxon>Viridiplantae</taxon>
        <taxon>Streptophyta</taxon>
        <taxon>Embryophyta</taxon>
        <taxon>Tracheophyta</taxon>
        <taxon>Spermatophyta</taxon>
        <taxon>Magnoliopsida</taxon>
        <taxon>eudicotyledons</taxon>
        <taxon>Gunneridae</taxon>
        <taxon>Pentapetalae</taxon>
        <taxon>asterids</taxon>
        <taxon>campanulids</taxon>
        <taxon>Asterales</taxon>
        <taxon>Asteraceae</taxon>
        <taxon>Asteroideae</taxon>
        <taxon>Anthemideae</taxon>
        <taxon>Anthemidinae</taxon>
        <taxon>Tanacetum</taxon>
    </lineage>
</organism>
<feature type="compositionally biased region" description="Basic residues" evidence="1">
    <location>
        <begin position="65"/>
        <end position="78"/>
    </location>
</feature>
<sequence>VPRPRSDGKTPQPGPALRSGRRQRSPCVCQAVRFVRRRSGASVVVDRPAHHAGRAGAPAAERGTGHRRRRDGRARHQL</sequence>
<reference evidence="2" key="1">
    <citation type="journal article" date="2019" name="Sci. Rep.">
        <title>Draft genome of Tanacetum cinerariifolium, the natural source of mosquito coil.</title>
        <authorList>
            <person name="Yamashiro T."/>
            <person name="Shiraishi A."/>
            <person name="Satake H."/>
            <person name="Nakayama K."/>
        </authorList>
    </citation>
    <scope>NUCLEOTIDE SEQUENCE</scope>
</reference>
<dbReference type="EMBL" id="BKCJ011744994">
    <property type="protein sequence ID" value="GFD49634.1"/>
    <property type="molecule type" value="Genomic_DNA"/>
</dbReference>
<gene>
    <name evidence="2" type="ORF">Tci_921603</name>
</gene>